<protein>
    <submittedName>
        <fullName evidence="2">Uncharacterized protein</fullName>
    </submittedName>
</protein>
<organism evidence="1 2">
    <name type="scientific">Ditylenchus dipsaci</name>
    <dbReference type="NCBI Taxonomy" id="166011"/>
    <lineage>
        <taxon>Eukaryota</taxon>
        <taxon>Metazoa</taxon>
        <taxon>Ecdysozoa</taxon>
        <taxon>Nematoda</taxon>
        <taxon>Chromadorea</taxon>
        <taxon>Rhabditida</taxon>
        <taxon>Tylenchina</taxon>
        <taxon>Tylenchomorpha</taxon>
        <taxon>Sphaerularioidea</taxon>
        <taxon>Anguinidae</taxon>
        <taxon>Anguininae</taxon>
        <taxon>Ditylenchus</taxon>
    </lineage>
</organism>
<proteinExistence type="predicted"/>
<dbReference type="AlphaFoldDB" id="A0A915E0J6"/>
<dbReference type="Proteomes" id="UP000887574">
    <property type="component" value="Unplaced"/>
</dbReference>
<dbReference type="WBParaSite" id="jg24626">
    <property type="protein sequence ID" value="jg24626"/>
    <property type="gene ID" value="jg24626"/>
</dbReference>
<reference evidence="2" key="1">
    <citation type="submission" date="2022-11" db="UniProtKB">
        <authorList>
            <consortium name="WormBaseParasite"/>
        </authorList>
    </citation>
    <scope>IDENTIFICATION</scope>
</reference>
<name>A0A915E0J6_9BILA</name>
<keyword evidence="1" id="KW-1185">Reference proteome</keyword>
<sequence length="95" mass="10943">MKSFHQKVLPPLFRLNCIYIFKTTAYFYFTIESYYAGGRVPLLVGVDNSVKVEYKQVTAQHKSVSCPSPTFLPYRQYLEGGLPCKILLANLQRFV</sequence>
<evidence type="ECO:0000313" key="1">
    <source>
        <dbReference type="Proteomes" id="UP000887574"/>
    </source>
</evidence>
<evidence type="ECO:0000313" key="2">
    <source>
        <dbReference type="WBParaSite" id="jg24626"/>
    </source>
</evidence>
<accession>A0A915E0J6</accession>